<dbReference type="EMBL" id="JAFFHC010000005">
    <property type="protein sequence ID" value="KAK4675699.1"/>
    <property type="molecule type" value="Genomic_DNA"/>
</dbReference>
<accession>A0ABR0I6E0</accession>
<keyword evidence="2" id="KW-0812">Transmembrane</keyword>
<keyword evidence="2" id="KW-0472">Membrane</keyword>
<evidence type="ECO:0000256" key="1">
    <source>
        <dbReference type="SAM" id="MobiDB-lite"/>
    </source>
</evidence>
<gene>
    <name evidence="3" type="ORF">QC764_0080790</name>
</gene>
<evidence type="ECO:0000256" key="2">
    <source>
        <dbReference type="SAM" id="Phobius"/>
    </source>
</evidence>
<reference evidence="3 4" key="1">
    <citation type="journal article" date="2023" name="bioRxiv">
        <title>High-quality genome assemblies of four members of thePodospora anserinaspecies complex.</title>
        <authorList>
            <person name="Ament-Velasquez S.L."/>
            <person name="Vogan A.A."/>
            <person name="Wallerman O."/>
            <person name="Hartmann F."/>
            <person name="Gautier V."/>
            <person name="Silar P."/>
            <person name="Giraud T."/>
            <person name="Johannesson H."/>
        </authorList>
    </citation>
    <scope>NUCLEOTIDE SEQUENCE [LARGE SCALE GENOMIC DNA]</scope>
    <source>
        <strain evidence="3 4">CBS 124.78</strain>
    </source>
</reference>
<evidence type="ECO:0000313" key="3">
    <source>
        <dbReference type="EMBL" id="KAK4675699.1"/>
    </source>
</evidence>
<evidence type="ECO:0000313" key="4">
    <source>
        <dbReference type="Proteomes" id="UP001323617"/>
    </source>
</evidence>
<keyword evidence="4" id="KW-1185">Reference proteome</keyword>
<keyword evidence="2" id="KW-1133">Transmembrane helix</keyword>
<dbReference type="Proteomes" id="UP001323617">
    <property type="component" value="Unassembled WGS sequence"/>
</dbReference>
<feature type="transmembrane region" description="Helical" evidence="2">
    <location>
        <begin position="382"/>
        <end position="402"/>
    </location>
</feature>
<comment type="caution">
    <text evidence="3">The sequence shown here is derived from an EMBL/GenBank/DDBJ whole genome shotgun (WGS) entry which is preliminary data.</text>
</comment>
<proteinExistence type="predicted"/>
<name>A0ABR0I6E0_9PEZI</name>
<dbReference type="RefSeq" id="XP_062799169.1">
    <property type="nucleotide sequence ID" value="XM_062940783.1"/>
</dbReference>
<organism evidence="3 4">
    <name type="scientific">Podospora pseudoanserina</name>
    <dbReference type="NCBI Taxonomy" id="2609844"/>
    <lineage>
        <taxon>Eukaryota</taxon>
        <taxon>Fungi</taxon>
        <taxon>Dikarya</taxon>
        <taxon>Ascomycota</taxon>
        <taxon>Pezizomycotina</taxon>
        <taxon>Sordariomycetes</taxon>
        <taxon>Sordariomycetidae</taxon>
        <taxon>Sordariales</taxon>
        <taxon>Podosporaceae</taxon>
        <taxon>Podospora</taxon>
    </lineage>
</organism>
<protein>
    <submittedName>
        <fullName evidence="3">Uncharacterized protein</fullName>
    </submittedName>
</protein>
<feature type="compositionally biased region" description="Basic and acidic residues" evidence="1">
    <location>
        <begin position="143"/>
        <end position="157"/>
    </location>
</feature>
<dbReference type="GeneID" id="87961476"/>
<feature type="region of interest" description="Disordered" evidence="1">
    <location>
        <begin position="125"/>
        <end position="157"/>
    </location>
</feature>
<sequence>MIWKDFNNGQVTVTGVGIYDKSEDFIAPVDFNARYDDDGYDKPRADEVLLERKDPIQGRYGFAMHAACWALLEEGMGPANTVPVKRVFQILDSLPERLGLFQLDCGIGSGANEACLPWEPCLPLQSPGGPSSSSEPTAPAATDVRRNDDTARGARANRDHIVERVKALVDIVQLHHEVQELVSPWNEASEVDDTRWRMVAGSLERSTNEVIYPHHVGCRELFHNTISVPEDISQVSVSTIRDGQFWTQFGGPDGAYLEHLTRVSFYDSSRLVFEYDSNDIPAVHTSFGRAVKRNHQEKVHFDIDGPGGEPIISVTIRQIVQNNEEELGPTDGLLGSFEIRTNKGTRCCFLVDDEDDDEEGRDIKVMGFVAKPRTEVTGIYGAQYFMATGLGALGIMTTLASIR</sequence>